<name>A0A6G6AR96_ACIPI</name>
<dbReference type="EMBL" id="MN481287">
    <property type="protein sequence ID" value="QID24181.1"/>
    <property type="molecule type" value="Genomic_DNA"/>
</dbReference>
<accession>A0A6G6AR96</accession>
<protein>
    <submittedName>
        <fullName evidence="1">Uncharacterized protein</fullName>
    </submittedName>
</protein>
<sequence>MTTTETKSTQADTVVFSGKRSKDELAWFRSISTRGISEKAKSLRVQHMELLKTYDITSKFKLDTGNIKK</sequence>
<dbReference type="AlphaFoldDB" id="A0A6G6AR96"/>
<proteinExistence type="predicted"/>
<organism evidence="1">
    <name type="scientific">Acinetobacter pittii</name>
    <name type="common">Acinetobacter genomosp. 3</name>
    <dbReference type="NCBI Taxonomy" id="48296"/>
    <lineage>
        <taxon>Bacteria</taxon>
        <taxon>Pseudomonadati</taxon>
        <taxon>Pseudomonadota</taxon>
        <taxon>Gammaproteobacteria</taxon>
        <taxon>Moraxellales</taxon>
        <taxon>Moraxellaceae</taxon>
        <taxon>Acinetobacter</taxon>
        <taxon>Acinetobacter calcoaceticus/baumannii complex</taxon>
    </lineage>
</organism>
<keyword evidence="1" id="KW-0614">Plasmid</keyword>
<geneLocation type="plasmid" evidence="1">
    <name>pA2949</name>
</geneLocation>
<evidence type="ECO:0000313" key="1">
    <source>
        <dbReference type="EMBL" id="QID24181.1"/>
    </source>
</evidence>
<reference evidence="1" key="1">
    <citation type="submission" date="2019-09" db="EMBL/GenBank/DDBJ databases">
        <authorList>
            <person name="Liu L."/>
        </authorList>
    </citation>
    <scope>NUCLEOTIDE SEQUENCE</scope>
    <source>
        <strain evidence="1">A2949</strain>
        <plasmid evidence="1">pA2949</plasmid>
    </source>
</reference>
<dbReference type="RefSeq" id="WP_069122263.1">
    <property type="nucleotide sequence ID" value="NZ_LSAM01000008.1"/>
</dbReference>